<dbReference type="PANTHER" id="PTHR31642">
    <property type="entry name" value="TRICHOTHECENE 3-O-ACETYLTRANSFERASE"/>
    <property type="match status" value="1"/>
</dbReference>
<dbReference type="InterPro" id="IPR023213">
    <property type="entry name" value="CAT-like_dom_sf"/>
</dbReference>
<keyword evidence="2" id="KW-0808">Transferase</keyword>
<sequence length="445" mass="48067">MVEIVESCMVVPSEATPKHKLWLSNLDIVATRGHVPTLHVYQSTTDYSTFFCVETVKAALARTLAIYYPLAGKLAVDESGRMEVHCTGEGALFVVAKSDGYTIDDVTDVVPTVEMRRMFVPSAASSEPPCIVLMVQVTFLRCGGVILGVANHHGVADGRSAFQFIKTWSAVCRGLDAPPSSPPPSFDRTILSARSPPSSVGAYEHPDYAVPNSSPAADADANADAAPFVVELFALSKAQLDSLKLRYGGGGNPSSISTFRAVATHAWRCACIARALRPGETTELHTIVTVCDRLNPPLPPHFFGNATVRVKVSAPAEELISNPSKSGAEQIRSVINQVDDEYVRSVIDRAAVTGASGHQKKGSSSSHQLRQTDLRLASWLGLPIYDADFGWGEPRCVLRAHVFGSGHGYMVRRRGKDGGVGLTMALEPENMDKFKHLFYEEVEIN</sequence>
<dbReference type="AlphaFoldDB" id="A0A6P5EME1"/>
<keyword evidence="4" id="KW-1185">Reference proteome</keyword>
<accession>A0A6P5EME1</accession>
<dbReference type="InterPro" id="IPR050317">
    <property type="entry name" value="Plant_Fungal_Acyltransferase"/>
</dbReference>
<dbReference type="RefSeq" id="XP_020082533.1">
    <property type="nucleotide sequence ID" value="XM_020226944.1"/>
</dbReference>
<dbReference type="Pfam" id="PF02458">
    <property type="entry name" value="Transferase"/>
    <property type="match status" value="1"/>
</dbReference>
<evidence type="ECO:0000256" key="1">
    <source>
        <dbReference type="ARBA" id="ARBA00009861"/>
    </source>
</evidence>
<reference evidence="4" key="1">
    <citation type="journal article" date="2015" name="Nat. Genet.">
        <title>The pineapple genome and the evolution of CAM photosynthesis.</title>
        <authorList>
            <person name="Ming R."/>
            <person name="VanBuren R."/>
            <person name="Wai C.M."/>
            <person name="Tang H."/>
            <person name="Schatz M.C."/>
            <person name="Bowers J.E."/>
            <person name="Lyons E."/>
            <person name="Wang M.L."/>
            <person name="Chen J."/>
            <person name="Biggers E."/>
            <person name="Zhang J."/>
            <person name="Huang L."/>
            <person name="Zhang L."/>
            <person name="Miao W."/>
            <person name="Zhang J."/>
            <person name="Ye Z."/>
            <person name="Miao C."/>
            <person name="Lin Z."/>
            <person name="Wang H."/>
            <person name="Zhou H."/>
            <person name="Yim W.C."/>
            <person name="Priest H.D."/>
            <person name="Zheng C."/>
            <person name="Woodhouse M."/>
            <person name="Edger P.P."/>
            <person name="Guyot R."/>
            <person name="Guo H.B."/>
            <person name="Guo H."/>
            <person name="Zheng G."/>
            <person name="Singh R."/>
            <person name="Sharma A."/>
            <person name="Min X."/>
            <person name="Zheng Y."/>
            <person name="Lee H."/>
            <person name="Gurtowski J."/>
            <person name="Sedlazeck F.J."/>
            <person name="Harkess A."/>
            <person name="McKain M.R."/>
            <person name="Liao Z."/>
            <person name="Fang J."/>
            <person name="Liu J."/>
            <person name="Zhang X."/>
            <person name="Zhang Q."/>
            <person name="Hu W."/>
            <person name="Qin Y."/>
            <person name="Wang K."/>
            <person name="Chen L.Y."/>
            <person name="Shirley N."/>
            <person name="Lin Y.R."/>
            <person name="Liu L.Y."/>
            <person name="Hernandez A.G."/>
            <person name="Wright C.L."/>
            <person name="Bulone V."/>
            <person name="Tuskan G.A."/>
            <person name="Heath K."/>
            <person name="Zee F."/>
            <person name="Moore P.H."/>
            <person name="Sunkar R."/>
            <person name="Leebens-Mack J.H."/>
            <person name="Mockler T."/>
            <person name="Bennetzen J.L."/>
            <person name="Freeling M."/>
            <person name="Sankoff D."/>
            <person name="Paterson A.H."/>
            <person name="Zhu X."/>
            <person name="Yang X."/>
            <person name="Smith J.A."/>
            <person name="Cushman J.C."/>
            <person name="Paull R.E."/>
            <person name="Yu Q."/>
        </authorList>
    </citation>
    <scope>NUCLEOTIDE SEQUENCE [LARGE SCALE GENOMIC DNA]</scope>
    <source>
        <strain evidence="4">cv. F153</strain>
    </source>
</reference>
<evidence type="ECO:0000256" key="3">
    <source>
        <dbReference type="ARBA" id="ARBA00023315"/>
    </source>
</evidence>
<evidence type="ECO:0000313" key="4">
    <source>
        <dbReference type="Proteomes" id="UP000515123"/>
    </source>
</evidence>
<reference evidence="5" key="2">
    <citation type="submission" date="2025-08" db="UniProtKB">
        <authorList>
            <consortium name="RefSeq"/>
        </authorList>
    </citation>
    <scope>IDENTIFICATION</scope>
    <source>
        <tissue evidence="5">Leaf</tissue>
    </source>
</reference>
<dbReference type="SUPFAM" id="SSF52777">
    <property type="entry name" value="CoA-dependent acyltransferases"/>
    <property type="match status" value="1"/>
</dbReference>
<organism evidence="4 5">
    <name type="scientific">Ananas comosus</name>
    <name type="common">Pineapple</name>
    <name type="synonym">Ananas ananas</name>
    <dbReference type="NCBI Taxonomy" id="4615"/>
    <lineage>
        <taxon>Eukaryota</taxon>
        <taxon>Viridiplantae</taxon>
        <taxon>Streptophyta</taxon>
        <taxon>Embryophyta</taxon>
        <taxon>Tracheophyta</taxon>
        <taxon>Spermatophyta</taxon>
        <taxon>Magnoliopsida</taxon>
        <taxon>Liliopsida</taxon>
        <taxon>Poales</taxon>
        <taxon>Bromeliaceae</taxon>
        <taxon>Bromelioideae</taxon>
        <taxon>Ananas</taxon>
    </lineage>
</organism>
<evidence type="ECO:0000313" key="5">
    <source>
        <dbReference type="RefSeq" id="XP_020082533.1"/>
    </source>
</evidence>
<dbReference type="PANTHER" id="PTHR31642:SF138">
    <property type="entry name" value="PUTRESCINE HYDROXYCINNAMOYLTRANSFERASE 1"/>
    <property type="match status" value="1"/>
</dbReference>
<evidence type="ECO:0000256" key="2">
    <source>
        <dbReference type="ARBA" id="ARBA00022679"/>
    </source>
</evidence>
<dbReference type="Proteomes" id="UP000515123">
    <property type="component" value="Unplaced"/>
</dbReference>
<dbReference type="GO" id="GO:0016747">
    <property type="term" value="F:acyltransferase activity, transferring groups other than amino-acyl groups"/>
    <property type="evidence" value="ECO:0007669"/>
    <property type="project" value="TreeGrafter"/>
</dbReference>
<proteinExistence type="inferred from homology"/>
<comment type="similarity">
    <text evidence="1">Belongs to the plant acyltransferase family.</text>
</comment>
<dbReference type="GeneID" id="109706141"/>
<keyword evidence="3" id="KW-0012">Acyltransferase</keyword>
<protein>
    <submittedName>
        <fullName evidence="5">Hydroxycinnamoyltransferase 4-like</fullName>
    </submittedName>
</protein>
<dbReference type="Gene3D" id="3.30.559.10">
    <property type="entry name" value="Chloramphenicol acetyltransferase-like domain"/>
    <property type="match status" value="2"/>
</dbReference>
<gene>
    <name evidence="5" type="primary">LOC109706141</name>
</gene>
<name>A0A6P5EME1_ANACO</name>
<dbReference type="OrthoDB" id="1862401at2759"/>